<evidence type="ECO:0000259" key="2">
    <source>
        <dbReference type="PROSITE" id="PS51746"/>
    </source>
</evidence>
<dbReference type="KEGG" id="lpan:LPMP_150170"/>
<organism evidence="3 4">
    <name type="scientific">Leishmania panamensis</name>
    <dbReference type="NCBI Taxonomy" id="5679"/>
    <lineage>
        <taxon>Eukaryota</taxon>
        <taxon>Discoba</taxon>
        <taxon>Euglenozoa</taxon>
        <taxon>Kinetoplastea</taxon>
        <taxon>Metakinetoplastina</taxon>
        <taxon>Trypanosomatida</taxon>
        <taxon>Trypanosomatidae</taxon>
        <taxon>Leishmaniinae</taxon>
        <taxon>Leishmania</taxon>
        <taxon>Leishmania guyanensis species complex</taxon>
    </lineage>
</organism>
<dbReference type="Pfam" id="PF00481">
    <property type="entry name" value="PP2C"/>
    <property type="match status" value="1"/>
</dbReference>
<dbReference type="eggNOG" id="KOG0698">
    <property type="taxonomic scope" value="Eukaryota"/>
</dbReference>
<name>A0A088S5H1_LEIPA</name>
<dbReference type="GeneID" id="22573433"/>
<dbReference type="VEuPathDB" id="TriTrypDB:LPMP_150170"/>
<evidence type="ECO:0000256" key="1">
    <source>
        <dbReference type="SAM" id="MobiDB-lite"/>
    </source>
</evidence>
<reference evidence="3 4" key="1">
    <citation type="journal article" date="2015" name="Sci. Rep.">
        <title>The genome of Leishmania panamensis: insights into genomics of the L. (Viannia) subgenus.</title>
        <authorList>
            <person name="Llanes A."/>
            <person name="Restrepo C.M."/>
            <person name="Vecchio G.D."/>
            <person name="Anguizola F.J."/>
            <person name="Lleonart R."/>
        </authorList>
    </citation>
    <scope>NUCLEOTIDE SEQUENCE [LARGE SCALE GENOMIC DNA]</scope>
    <source>
        <strain evidence="3 4">MHOM/PA/94/PSC-1</strain>
    </source>
</reference>
<dbReference type="PANTHER" id="PTHR47992">
    <property type="entry name" value="PROTEIN PHOSPHATASE"/>
    <property type="match status" value="1"/>
</dbReference>
<feature type="compositionally biased region" description="Basic and acidic residues" evidence="1">
    <location>
        <begin position="55"/>
        <end position="84"/>
    </location>
</feature>
<dbReference type="FunFam" id="3.60.40.10:FF:000075">
    <property type="entry name" value="Protein phosphatase 2C, putative"/>
    <property type="match status" value="1"/>
</dbReference>
<dbReference type="RefSeq" id="XP_010697394.1">
    <property type="nucleotide sequence ID" value="XM_010699092.1"/>
</dbReference>
<feature type="domain" description="PPM-type phosphatase" evidence="2">
    <location>
        <begin position="136"/>
        <end position="405"/>
    </location>
</feature>
<feature type="region of interest" description="Disordered" evidence="1">
    <location>
        <begin position="54"/>
        <end position="84"/>
    </location>
</feature>
<keyword evidence="3" id="KW-0378">Hydrolase</keyword>
<dbReference type="GO" id="GO:0004722">
    <property type="term" value="F:protein serine/threonine phosphatase activity"/>
    <property type="evidence" value="ECO:0007669"/>
    <property type="project" value="UniProtKB-EC"/>
</dbReference>
<protein>
    <submittedName>
        <fullName evidence="3">Protein phosphatase 2C, putative</fullName>
        <ecNumber evidence="3">3.1.3.16</ecNumber>
    </submittedName>
</protein>
<evidence type="ECO:0000313" key="4">
    <source>
        <dbReference type="Proteomes" id="UP000063063"/>
    </source>
</evidence>
<dbReference type="AlphaFoldDB" id="A0A088S5H1"/>
<dbReference type="Proteomes" id="UP000063063">
    <property type="component" value="Chromosome 15"/>
</dbReference>
<feature type="region of interest" description="Disordered" evidence="1">
    <location>
        <begin position="1"/>
        <end position="27"/>
    </location>
</feature>
<proteinExistence type="predicted"/>
<dbReference type="SMART" id="SM00332">
    <property type="entry name" value="PP2Cc"/>
    <property type="match status" value="1"/>
</dbReference>
<dbReference type="VEuPathDB" id="TriTrypDB:LPAL13_150006700"/>
<dbReference type="InterPro" id="IPR036457">
    <property type="entry name" value="PPM-type-like_dom_sf"/>
</dbReference>
<dbReference type="InterPro" id="IPR015655">
    <property type="entry name" value="PP2C"/>
</dbReference>
<dbReference type="Gene3D" id="3.60.40.10">
    <property type="entry name" value="PPM-type phosphatase domain"/>
    <property type="match status" value="1"/>
</dbReference>
<gene>
    <name evidence="3" type="ORF">LPMP_150170</name>
</gene>
<dbReference type="PROSITE" id="PS51746">
    <property type="entry name" value="PPM_2"/>
    <property type="match status" value="1"/>
</dbReference>
<dbReference type="EMBL" id="CP009384">
    <property type="protein sequence ID" value="AIN96741.1"/>
    <property type="molecule type" value="Genomic_DNA"/>
</dbReference>
<dbReference type="CDD" id="cd00143">
    <property type="entry name" value="PP2Cc"/>
    <property type="match status" value="1"/>
</dbReference>
<dbReference type="OrthoDB" id="10264738at2759"/>
<dbReference type="EC" id="3.1.3.16" evidence="3"/>
<accession>A0A088S5H1</accession>
<feature type="compositionally biased region" description="Low complexity" evidence="1">
    <location>
        <begin position="8"/>
        <end position="27"/>
    </location>
</feature>
<dbReference type="SUPFAM" id="SSF81606">
    <property type="entry name" value="PP2C-like"/>
    <property type="match status" value="1"/>
</dbReference>
<evidence type="ECO:0000313" key="3">
    <source>
        <dbReference type="EMBL" id="AIN96741.1"/>
    </source>
</evidence>
<sequence length="406" mass="44635">MVMKMPVNKKSSNANGSGSKHGNGHKGVVVKVKKQAVEEDFEKFLSDLSKTTQHIGKERKDRLLKEERLREDQRKKHADLAKQRSTNELENALINRQKRMQLQQLLAELISAQRPFGSKPVTDFHGETHTDNPNFDVAVGDMQGWRAQMEDAHLVNVNFLSASADRKEGLFGVFDGHSGVQSATLCSRIFSKTAERYATLVGDQHHTIDFQNTFLEVDEHLQAALGDGGSGCTAVIVYVSPEAITCAWVGDSRALLCRSGNAFDLSHDHKPDVAAEKERIEAAGGFVQDNRVNGQLAMSRAMGDFVYKKDKQRDVAHQLVVAVPDVITTKRSDTDSYVVIACDGVFDVMSNEELIDFINNKKASGMSNVDTCRSVCNRCLAPSSPEGGPAVAEGTDNMTIMIVDLK</sequence>
<keyword evidence="4" id="KW-1185">Reference proteome</keyword>
<dbReference type="InterPro" id="IPR001932">
    <property type="entry name" value="PPM-type_phosphatase-like_dom"/>
</dbReference>